<gene>
    <name evidence="1" type="ORF">HELGO_WM46417</name>
</gene>
<feature type="non-terminal residue" evidence="1">
    <location>
        <position position="29"/>
    </location>
</feature>
<accession>A0A6S6TBP7</accession>
<name>A0A6S6TBP7_9BACT</name>
<dbReference type="AlphaFoldDB" id="A0A6S6TBP7"/>
<dbReference type="EMBL" id="CACVAR010000254">
    <property type="protein sequence ID" value="CAA6815636.1"/>
    <property type="molecule type" value="Genomic_DNA"/>
</dbReference>
<protein>
    <submittedName>
        <fullName evidence="1">Uncharacterized protein</fullName>
    </submittedName>
</protein>
<reference evidence="1" key="1">
    <citation type="submission" date="2020-01" db="EMBL/GenBank/DDBJ databases">
        <authorList>
            <person name="Meier V. D."/>
            <person name="Meier V D."/>
        </authorList>
    </citation>
    <scope>NUCLEOTIDE SEQUENCE</scope>
    <source>
        <strain evidence="1">HLG_WM_MAG_03</strain>
    </source>
</reference>
<sequence length="29" mass="3599">MYEKELNAIKKSGRFRQRKVWDKQLIDFA</sequence>
<organism evidence="1">
    <name type="scientific">uncultured Sulfurovum sp</name>
    <dbReference type="NCBI Taxonomy" id="269237"/>
    <lineage>
        <taxon>Bacteria</taxon>
        <taxon>Pseudomonadati</taxon>
        <taxon>Campylobacterota</taxon>
        <taxon>Epsilonproteobacteria</taxon>
        <taxon>Campylobacterales</taxon>
        <taxon>Sulfurovaceae</taxon>
        <taxon>Sulfurovum</taxon>
        <taxon>environmental samples</taxon>
    </lineage>
</organism>
<proteinExistence type="predicted"/>
<evidence type="ECO:0000313" key="1">
    <source>
        <dbReference type="EMBL" id="CAA6815636.1"/>
    </source>
</evidence>